<comment type="caution">
    <text evidence="8">The sequence shown here is derived from an EMBL/GenBank/DDBJ whole genome shotgun (WGS) entry which is preliminary data.</text>
</comment>
<evidence type="ECO:0000256" key="4">
    <source>
        <dbReference type="ARBA" id="ARBA00023163"/>
    </source>
</evidence>
<dbReference type="GO" id="GO:0070847">
    <property type="term" value="C:core mediator complex"/>
    <property type="evidence" value="ECO:0007669"/>
    <property type="project" value="TreeGrafter"/>
</dbReference>
<name>A0AAU9PUY7_9ASTR</name>
<feature type="signal peptide" evidence="7">
    <location>
        <begin position="1"/>
        <end position="17"/>
    </location>
</feature>
<keyword evidence="4" id="KW-0804">Transcription</keyword>
<keyword evidence="5" id="KW-0539">Nucleus</keyword>
<feature type="chain" id="PRO_5043336561" evidence="7">
    <location>
        <begin position="18"/>
        <end position="332"/>
    </location>
</feature>
<dbReference type="PANTHER" id="PTHR13114">
    <property type="entry name" value="MEDIATOR OF RNA POLYMERASE II TRANSCRIPTION SUBUNIT 17"/>
    <property type="match status" value="1"/>
</dbReference>
<dbReference type="GO" id="GO:0016592">
    <property type="term" value="C:mediator complex"/>
    <property type="evidence" value="ECO:0007669"/>
    <property type="project" value="InterPro"/>
</dbReference>
<evidence type="ECO:0000256" key="2">
    <source>
        <dbReference type="ARBA" id="ARBA00005635"/>
    </source>
</evidence>
<evidence type="ECO:0000256" key="5">
    <source>
        <dbReference type="ARBA" id="ARBA00023242"/>
    </source>
</evidence>
<evidence type="ECO:0000256" key="1">
    <source>
        <dbReference type="ARBA" id="ARBA00004123"/>
    </source>
</evidence>
<dbReference type="GO" id="GO:0006357">
    <property type="term" value="P:regulation of transcription by RNA polymerase II"/>
    <property type="evidence" value="ECO:0007669"/>
    <property type="project" value="InterPro"/>
</dbReference>
<evidence type="ECO:0000313" key="9">
    <source>
        <dbReference type="Proteomes" id="UP001157418"/>
    </source>
</evidence>
<dbReference type="PANTHER" id="PTHR13114:SF7">
    <property type="entry name" value="MEDIATOR OF RNA POLYMERASE II TRANSCRIPTION SUBUNIT 17"/>
    <property type="match status" value="1"/>
</dbReference>
<sequence>MCFPLFWILSISCLAACSPPPQLPPTTATSIIHYHHLYVPLLKSCSAKPRQIWRIDFDWAVEREDPNKKQKKGDSTASSSKDTTSSSPWPWQNMVENLKLAHQELSAIIDLINTVEIIDAVTVAGMTRPKQLPNELLSDLAVSTATKLQCFRQSAKALEKQVAKEARFYGALISRIGKLRDIERLLLLLEMKVSTLICLTIHYMIQQLYFTLLQCQPVRVEHDNAGMLALNLPSKACHVLQFGFVGDDIPKRSNGRTPNLSNSEFSEETKKEDETDDDDDDDGVKKRHSDLREVHRAVFNEQVFNLINQEALIQVFNLINQDEGRLLSLLPL</sequence>
<dbReference type="AlphaFoldDB" id="A0AAU9PUY7"/>
<feature type="compositionally biased region" description="Low complexity" evidence="6">
    <location>
        <begin position="75"/>
        <end position="87"/>
    </location>
</feature>
<reference evidence="8 9" key="1">
    <citation type="submission" date="2022-01" db="EMBL/GenBank/DDBJ databases">
        <authorList>
            <person name="Xiong W."/>
            <person name="Schranz E."/>
        </authorList>
    </citation>
    <scope>NUCLEOTIDE SEQUENCE [LARGE SCALE GENOMIC DNA]</scope>
</reference>
<keyword evidence="9" id="KW-1185">Reference proteome</keyword>
<evidence type="ECO:0000256" key="6">
    <source>
        <dbReference type="SAM" id="MobiDB-lite"/>
    </source>
</evidence>
<organism evidence="8 9">
    <name type="scientific">Lactuca virosa</name>
    <dbReference type="NCBI Taxonomy" id="75947"/>
    <lineage>
        <taxon>Eukaryota</taxon>
        <taxon>Viridiplantae</taxon>
        <taxon>Streptophyta</taxon>
        <taxon>Embryophyta</taxon>
        <taxon>Tracheophyta</taxon>
        <taxon>Spermatophyta</taxon>
        <taxon>Magnoliopsida</taxon>
        <taxon>eudicotyledons</taxon>
        <taxon>Gunneridae</taxon>
        <taxon>Pentapetalae</taxon>
        <taxon>asterids</taxon>
        <taxon>campanulids</taxon>
        <taxon>Asterales</taxon>
        <taxon>Asteraceae</taxon>
        <taxon>Cichorioideae</taxon>
        <taxon>Cichorieae</taxon>
        <taxon>Lactucinae</taxon>
        <taxon>Lactuca</taxon>
    </lineage>
</organism>
<dbReference type="InterPro" id="IPR019313">
    <property type="entry name" value="Mediator_Med17"/>
</dbReference>
<accession>A0AAU9PUY7</accession>
<feature type="region of interest" description="Disordered" evidence="6">
    <location>
        <begin position="65"/>
        <end position="90"/>
    </location>
</feature>
<gene>
    <name evidence="8" type="ORF">LVIROSA_LOCUS39251</name>
</gene>
<evidence type="ECO:0000256" key="3">
    <source>
        <dbReference type="ARBA" id="ARBA00023015"/>
    </source>
</evidence>
<comment type="similarity">
    <text evidence="2">Belongs to the Mediator complex subunit 17 family.</text>
</comment>
<evidence type="ECO:0000313" key="8">
    <source>
        <dbReference type="EMBL" id="CAH1454051.1"/>
    </source>
</evidence>
<comment type="subcellular location">
    <subcellularLocation>
        <location evidence="1">Nucleus</location>
    </subcellularLocation>
</comment>
<proteinExistence type="inferred from homology"/>
<dbReference type="EMBL" id="CAKMRJ010005745">
    <property type="protein sequence ID" value="CAH1454051.1"/>
    <property type="molecule type" value="Genomic_DNA"/>
</dbReference>
<keyword evidence="3" id="KW-0805">Transcription regulation</keyword>
<protein>
    <submittedName>
        <fullName evidence="8">Uncharacterized protein</fullName>
    </submittedName>
</protein>
<feature type="compositionally biased region" description="Polar residues" evidence="6">
    <location>
        <begin position="255"/>
        <end position="264"/>
    </location>
</feature>
<dbReference type="Proteomes" id="UP001157418">
    <property type="component" value="Unassembled WGS sequence"/>
</dbReference>
<feature type="region of interest" description="Disordered" evidence="6">
    <location>
        <begin position="253"/>
        <end position="286"/>
    </location>
</feature>
<keyword evidence="7" id="KW-0732">Signal</keyword>
<feature type="compositionally biased region" description="Basic and acidic residues" evidence="6">
    <location>
        <begin position="65"/>
        <end position="74"/>
    </location>
</feature>
<evidence type="ECO:0000256" key="7">
    <source>
        <dbReference type="SAM" id="SignalP"/>
    </source>
</evidence>
<dbReference type="GO" id="GO:0003712">
    <property type="term" value="F:transcription coregulator activity"/>
    <property type="evidence" value="ECO:0007669"/>
    <property type="project" value="InterPro"/>
</dbReference>